<organism evidence="2">
    <name type="scientific">bioreactor metagenome</name>
    <dbReference type="NCBI Taxonomy" id="1076179"/>
    <lineage>
        <taxon>unclassified sequences</taxon>
        <taxon>metagenomes</taxon>
        <taxon>ecological metagenomes</taxon>
    </lineage>
</organism>
<reference evidence="2" key="1">
    <citation type="submission" date="2019-08" db="EMBL/GenBank/DDBJ databases">
        <authorList>
            <person name="Kucharzyk K."/>
            <person name="Murdoch R.W."/>
            <person name="Higgins S."/>
            <person name="Loffler F."/>
        </authorList>
    </citation>
    <scope>NUCLEOTIDE SEQUENCE</scope>
</reference>
<sequence>MKRREAALAVILILLSLTAGVSAHSPVMTGGNEGIENALYVQDPFKSWAFYGTFPDAGSISYYQFDLQEGDRVWFSVFTPKQDDVYPEAVLIGPGIEGGGELAPGVVVLPDNGYIVVPGTKPDHPEYEPFTPAANYQWLKYEYIAGVPGTYYIAMVNKGTGPGNYGLALGFREEFTLAEWIMIPISIGNVRVWEGSSPAFVVGFPVFVVLFGMVYLFRFKKEPLPIHPETLAGSAGGLMYLAGSGFMLIQALTAMMKTGFAGSFAVTAVFILIPLVMGVLILRYVIRPARYRGVKLLLLGGLGLAVWAGYVAGPILVIFAGLKLLFDGIKQKEG</sequence>
<feature type="transmembrane region" description="Helical" evidence="1">
    <location>
        <begin position="297"/>
        <end position="322"/>
    </location>
</feature>
<gene>
    <name evidence="2" type="ORF">SDC9_34973</name>
</gene>
<feature type="transmembrane region" description="Helical" evidence="1">
    <location>
        <begin position="231"/>
        <end position="252"/>
    </location>
</feature>
<proteinExistence type="predicted"/>
<keyword evidence="1" id="KW-1133">Transmembrane helix</keyword>
<keyword evidence="1" id="KW-0812">Transmembrane</keyword>
<evidence type="ECO:0000256" key="1">
    <source>
        <dbReference type="SAM" id="Phobius"/>
    </source>
</evidence>
<keyword evidence="1" id="KW-0472">Membrane</keyword>
<evidence type="ECO:0000313" key="2">
    <source>
        <dbReference type="EMBL" id="MPL88943.1"/>
    </source>
</evidence>
<feature type="transmembrane region" description="Helical" evidence="1">
    <location>
        <begin position="264"/>
        <end position="285"/>
    </location>
</feature>
<comment type="caution">
    <text evidence="2">The sequence shown here is derived from an EMBL/GenBank/DDBJ whole genome shotgun (WGS) entry which is preliminary data.</text>
</comment>
<dbReference type="AlphaFoldDB" id="A0A644VE88"/>
<accession>A0A644VE88</accession>
<feature type="transmembrane region" description="Helical" evidence="1">
    <location>
        <begin position="199"/>
        <end position="219"/>
    </location>
</feature>
<protein>
    <submittedName>
        <fullName evidence="2">Uncharacterized protein</fullName>
    </submittedName>
</protein>
<name>A0A644VE88_9ZZZZ</name>
<dbReference type="EMBL" id="VSSQ01000269">
    <property type="protein sequence ID" value="MPL88943.1"/>
    <property type="molecule type" value="Genomic_DNA"/>
</dbReference>